<proteinExistence type="predicted"/>
<evidence type="ECO:0000313" key="5">
    <source>
        <dbReference type="EMBL" id="MBK0392756.1"/>
    </source>
</evidence>
<dbReference type="Proteomes" id="UP000617041">
    <property type="component" value="Unassembled WGS sequence"/>
</dbReference>
<feature type="domain" description="Response regulatory" evidence="3">
    <location>
        <begin position="7"/>
        <end position="119"/>
    </location>
</feature>
<dbReference type="InterPro" id="IPR001789">
    <property type="entry name" value="Sig_transdc_resp-reg_receiver"/>
</dbReference>
<dbReference type="Pfam" id="PF00072">
    <property type="entry name" value="Response_reg"/>
    <property type="match status" value="1"/>
</dbReference>
<evidence type="ECO:0000256" key="2">
    <source>
        <dbReference type="PROSITE-ProRule" id="PRU00169"/>
    </source>
</evidence>
<evidence type="ECO:0000259" key="3">
    <source>
        <dbReference type="PROSITE" id="PS50110"/>
    </source>
</evidence>
<dbReference type="GO" id="GO:0005829">
    <property type="term" value="C:cytosol"/>
    <property type="evidence" value="ECO:0007669"/>
    <property type="project" value="TreeGrafter"/>
</dbReference>
<dbReference type="InterPro" id="IPR011006">
    <property type="entry name" value="CheY-like_superfamily"/>
</dbReference>
<feature type="modified residue" description="4-aspartylphosphate" evidence="2">
    <location>
        <position position="59"/>
    </location>
</feature>
<evidence type="ECO:0000256" key="1">
    <source>
        <dbReference type="ARBA" id="ARBA00023125"/>
    </source>
</evidence>
<keyword evidence="2" id="KW-0597">Phosphoprotein</keyword>
<dbReference type="GO" id="GO:0006355">
    <property type="term" value="P:regulation of DNA-templated transcription"/>
    <property type="evidence" value="ECO:0007669"/>
    <property type="project" value="TreeGrafter"/>
</dbReference>
<dbReference type="RefSeq" id="WP_200787672.1">
    <property type="nucleotide sequence ID" value="NZ_JAEDAO010000001.1"/>
</dbReference>
<dbReference type="InterPro" id="IPR039420">
    <property type="entry name" value="WalR-like"/>
</dbReference>
<dbReference type="GO" id="GO:0000156">
    <property type="term" value="F:phosphorelay response regulator activity"/>
    <property type="evidence" value="ECO:0007669"/>
    <property type="project" value="TreeGrafter"/>
</dbReference>
<dbReference type="SMART" id="SM00448">
    <property type="entry name" value="REC"/>
    <property type="match status" value="1"/>
</dbReference>
<dbReference type="GO" id="GO:0000976">
    <property type="term" value="F:transcription cis-regulatory region binding"/>
    <property type="evidence" value="ECO:0007669"/>
    <property type="project" value="TreeGrafter"/>
</dbReference>
<dbReference type="Gene3D" id="2.40.50.1020">
    <property type="entry name" value="LytTr DNA-binding domain"/>
    <property type="match status" value="1"/>
</dbReference>
<protein>
    <submittedName>
        <fullName evidence="5">Response regulator transcription factor</fullName>
    </submittedName>
</protein>
<organism evidence="5 6">
    <name type="scientific">Ramlibacter algicola</name>
    <dbReference type="NCBI Taxonomy" id="2795217"/>
    <lineage>
        <taxon>Bacteria</taxon>
        <taxon>Pseudomonadati</taxon>
        <taxon>Pseudomonadota</taxon>
        <taxon>Betaproteobacteria</taxon>
        <taxon>Burkholderiales</taxon>
        <taxon>Comamonadaceae</taxon>
        <taxon>Ramlibacter</taxon>
    </lineage>
</organism>
<dbReference type="EMBL" id="JAEDAO010000001">
    <property type="protein sequence ID" value="MBK0392756.1"/>
    <property type="molecule type" value="Genomic_DNA"/>
</dbReference>
<gene>
    <name evidence="5" type="ORF">I8E28_09140</name>
</gene>
<dbReference type="PROSITE" id="PS50110">
    <property type="entry name" value="RESPONSE_REGULATORY"/>
    <property type="match status" value="1"/>
</dbReference>
<accession>A0A934URD6</accession>
<dbReference type="AlphaFoldDB" id="A0A934URD6"/>
<dbReference type="PANTHER" id="PTHR48111:SF69">
    <property type="entry name" value="RESPONSE REGULATOR RECEIVER"/>
    <property type="match status" value="1"/>
</dbReference>
<evidence type="ECO:0000313" key="6">
    <source>
        <dbReference type="Proteomes" id="UP000617041"/>
    </source>
</evidence>
<name>A0A934URD6_9BURK</name>
<dbReference type="GO" id="GO:0032993">
    <property type="term" value="C:protein-DNA complex"/>
    <property type="evidence" value="ECO:0007669"/>
    <property type="project" value="TreeGrafter"/>
</dbReference>
<dbReference type="Pfam" id="PF04397">
    <property type="entry name" value="LytTR"/>
    <property type="match status" value="1"/>
</dbReference>
<dbReference type="PROSITE" id="PS50930">
    <property type="entry name" value="HTH_LYTTR"/>
    <property type="match status" value="1"/>
</dbReference>
<sequence>MSARRPTALIADDEPLLRTRLAGLLEDLWPQLDIVAHARNGEEALDLFRQHRPDVCFLDVHMPGLTGIDAARQMEGATALVFVTAYDQYAVAAFARGAVDYLVKPVDPDRLAETVHRLQQRIASSQRAQVPDEVLQSLAAMLRTRTEPAWLQWIKASVGTTVRLIPVDQVVYLKADHKYTVVVWEEGEAVIRKTIRDLASELDPARFAQIHRSAIVNLRHVAQFTAVDDAGEVALKGRGERLPVSRSYLHLFQRM</sequence>
<evidence type="ECO:0000259" key="4">
    <source>
        <dbReference type="PROSITE" id="PS50930"/>
    </source>
</evidence>
<feature type="domain" description="HTH LytTR-type" evidence="4">
    <location>
        <begin position="154"/>
        <end position="255"/>
    </location>
</feature>
<keyword evidence="6" id="KW-1185">Reference proteome</keyword>
<reference evidence="5" key="1">
    <citation type="submission" date="2020-12" db="EMBL/GenBank/DDBJ databases">
        <title>Ramlibacter sp. nov., isolated from a freshwater alga, Cryptomonas.</title>
        <authorList>
            <person name="Kim H.M."/>
            <person name="Jeon C.O."/>
        </authorList>
    </citation>
    <scope>NUCLEOTIDE SEQUENCE</scope>
    <source>
        <strain evidence="5">CrO1</strain>
    </source>
</reference>
<keyword evidence="1" id="KW-0238">DNA-binding</keyword>
<dbReference type="SUPFAM" id="SSF52172">
    <property type="entry name" value="CheY-like"/>
    <property type="match status" value="1"/>
</dbReference>
<dbReference type="SMART" id="SM00850">
    <property type="entry name" value="LytTR"/>
    <property type="match status" value="1"/>
</dbReference>
<dbReference type="PANTHER" id="PTHR48111">
    <property type="entry name" value="REGULATOR OF RPOS"/>
    <property type="match status" value="1"/>
</dbReference>
<comment type="caution">
    <text evidence="5">The sequence shown here is derived from an EMBL/GenBank/DDBJ whole genome shotgun (WGS) entry which is preliminary data.</text>
</comment>
<dbReference type="Gene3D" id="3.40.50.2300">
    <property type="match status" value="1"/>
</dbReference>
<dbReference type="InterPro" id="IPR007492">
    <property type="entry name" value="LytTR_DNA-bd_dom"/>
</dbReference>